<dbReference type="GO" id="GO:0000062">
    <property type="term" value="F:fatty-acyl-CoA binding"/>
    <property type="evidence" value="ECO:0007669"/>
    <property type="project" value="InterPro"/>
</dbReference>
<dbReference type="GO" id="GO:0006631">
    <property type="term" value="P:fatty acid metabolic process"/>
    <property type="evidence" value="ECO:0007669"/>
    <property type="project" value="TreeGrafter"/>
</dbReference>
<feature type="domain" description="ACB" evidence="2">
    <location>
        <begin position="4"/>
        <end position="89"/>
    </location>
</feature>
<organism evidence="3 4">
    <name type="scientific">Mucilaginibacter gossypiicola</name>
    <dbReference type="NCBI Taxonomy" id="551995"/>
    <lineage>
        <taxon>Bacteria</taxon>
        <taxon>Pseudomonadati</taxon>
        <taxon>Bacteroidota</taxon>
        <taxon>Sphingobacteriia</taxon>
        <taxon>Sphingobacteriales</taxon>
        <taxon>Sphingobacteriaceae</taxon>
        <taxon>Mucilaginibacter</taxon>
    </lineage>
</organism>
<dbReference type="Pfam" id="PF00887">
    <property type="entry name" value="ACBP"/>
    <property type="match status" value="1"/>
</dbReference>
<evidence type="ECO:0000256" key="1">
    <source>
        <dbReference type="ARBA" id="ARBA00023121"/>
    </source>
</evidence>
<dbReference type="AlphaFoldDB" id="A0A1H8P6N0"/>
<protein>
    <submittedName>
        <fullName evidence="3">Acyl-CoA-binding protein</fullName>
    </submittedName>
</protein>
<evidence type="ECO:0000313" key="4">
    <source>
        <dbReference type="Proteomes" id="UP000198942"/>
    </source>
</evidence>
<evidence type="ECO:0000259" key="2">
    <source>
        <dbReference type="PROSITE" id="PS51228"/>
    </source>
</evidence>
<dbReference type="PANTHER" id="PTHR23310">
    <property type="entry name" value="ACYL-COA-BINDING PROTEIN, ACBP"/>
    <property type="match status" value="1"/>
</dbReference>
<dbReference type="InterPro" id="IPR035984">
    <property type="entry name" value="Acyl-CoA-binding_sf"/>
</dbReference>
<dbReference type="EMBL" id="FOCL01000007">
    <property type="protein sequence ID" value="SEO37183.1"/>
    <property type="molecule type" value="Genomic_DNA"/>
</dbReference>
<evidence type="ECO:0000313" key="3">
    <source>
        <dbReference type="EMBL" id="SEO37183.1"/>
    </source>
</evidence>
<keyword evidence="1" id="KW-0446">Lipid-binding</keyword>
<reference evidence="4" key="1">
    <citation type="submission" date="2016-10" db="EMBL/GenBank/DDBJ databases">
        <authorList>
            <person name="Varghese N."/>
            <person name="Submissions S."/>
        </authorList>
    </citation>
    <scope>NUCLEOTIDE SEQUENCE [LARGE SCALE GENOMIC DNA]</scope>
    <source>
        <strain evidence="4">Gh-48</strain>
    </source>
</reference>
<name>A0A1H8P6N0_9SPHI</name>
<dbReference type="Gene3D" id="1.20.80.10">
    <property type="match status" value="1"/>
</dbReference>
<proteinExistence type="predicted"/>
<keyword evidence="4" id="KW-1185">Reference proteome</keyword>
<dbReference type="PANTHER" id="PTHR23310:SF62">
    <property type="entry name" value="ACYL-COA BINDING PROTEIN 1, ISOFORM A"/>
    <property type="match status" value="1"/>
</dbReference>
<accession>A0A1H8P6N0</accession>
<dbReference type="STRING" id="551995.SAMN05192574_107241"/>
<dbReference type="SUPFAM" id="SSF47027">
    <property type="entry name" value="Acyl-CoA binding protein"/>
    <property type="match status" value="1"/>
</dbReference>
<dbReference type="OrthoDB" id="981216at2"/>
<sequence length="89" mass="10103">MTDLNDAFEKAVKESKELPSKPDNETLLRLYSLYKQATEGDINTENPPGMFDFVAKAKYDAWLKQKGITIDDAMQQYIQLVAQLSNKTS</sequence>
<dbReference type="PROSITE" id="PS51228">
    <property type="entry name" value="ACB_2"/>
    <property type="match status" value="1"/>
</dbReference>
<dbReference type="InterPro" id="IPR000582">
    <property type="entry name" value="Acyl-CoA-binding_protein"/>
</dbReference>
<dbReference type="RefSeq" id="WP_091214671.1">
    <property type="nucleotide sequence ID" value="NZ_FOCL01000007.1"/>
</dbReference>
<dbReference type="Proteomes" id="UP000198942">
    <property type="component" value="Unassembled WGS sequence"/>
</dbReference>
<dbReference type="InterPro" id="IPR014352">
    <property type="entry name" value="FERM/acyl-CoA-bd_prot_sf"/>
</dbReference>
<dbReference type="PRINTS" id="PR00689">
    <property type="entry name" value="ACOABINDINGP"/>
</dbReference>
<gene>
    <name evidence="3" type="ORF">SAMN05192574_107241</name>
</gene>